<sequence length="94" mass="11322">MEGHLTEVRPKVERLMEERRMLEHRMLERQMGELLMVERPMLEHRMLERRMLGRQMGELLMVEVVEDEYGGDDDDHACDAAKSGFWFHSHFYSN</sequence>
<proteinExistence type="predicted"/>
<dbReference type="WBParaSite" id="HPBE_0001237301-mRNA-1">
    <property type="protein sequence ID" value="HPBE_0001237301-mRNA-1"/>
    <property type="gene ID" value="HPBE_0001237301"/>
</dbReference>
<accession>A0A183FVL3</accession>
<reference evidence="3" key="2">
    <citation type="submission" date="2019-09" db="UniProtKB">
        <authorList>
            <consortium name="WormBaseParasite"/>
        </authorList>
    </citation>
    <scope>IDENTIFICATION</scope>
</reference>
<evidence type="ECO:0000313" key="2">
    <source>
        <dbReference type="Proteomes" id="UP000050761"/>
    </source>
</evidence>
<accession>A0A3P7YTI9</accession>
<dbReference type="EMBL" id="UZAH01027473">
    <property type="protein sequence ID" value="VDO91886.1"/>
    <property type="molecule type" value="Genomic_DNA"/>
</dbReference>
<gene>
    <name evidence="1" type="ORF">HPBE_LOCUS12374</name>
</gene>
<reference evidence="1 2" key="1">
    <citation type="submission" date="2018-11" db="EMBL/GenBank/DDBJ databases">
        <authorList>
            <consortium name="Pathogen Informatics"/>
        </authorList>
    </citation>
    <scope>NUCLEOTIDE SEQUENCE [LARGE SCALE GENOMIC DNA]</scope>
</reference>
<keyword evidence="2" id="KW-1185">Reference proteome</keyword>
<evidence type="ECO:0000313" key="1">
    <source>
        <dbReference type="EMBL" id="VDO91886.1"/>
    </source>
</evidence>
<name>A0A183FVL3_HELPZ</name>
<protein>
    <submittedName>
        <fullName evidence="3">BMERB domain-containing protein</fullName>
    </submittedName>
</protein>
<organism evidence="2 3">
    <name type="scientific">Heligmosomoides polygyrus</name>
    <name type="common">Parasitic roundworm</name>
    <dbReference type="NCBI Taxonomy" id="6339"/>
    <lineage>
        <taxon>Eukaryota</taxon>
        <taxon>Metazoa</taxon>
        <taxon>Ecdysozoa</taxon>
        <taxon>Nematoda</taxon>
        <taxon>Chromadorea</taxon>
        <taxon>Rhabditida</taxon>
        <taxon>Rhabditina</taxon>
        <taxon>Rhabditomorpha</taxon>
        <taxon>Strongyloidea</taxon>
        <taxon>Heligmosomidae</taxon>
        <taxon>Heligmosomoides</taxon>
    </lineage>
</organism>
<dbReference type="AlphaFoldDB" id="A0A183FVL3"/>
<dbReference type="Proteomes" id="UP000050761">
    <property type="component" value="Unassembled WGS sequence"/>
</dbReference>
<evidence type="ECO:0000313" key="3">
    <source>
        <dbReference type="WBParaSite" id="HPBE_0001237301-mRNA-1"/>
    </source>
</evidence>